<reference evidence="2 3" key="1">
    <citation type="journal article" date="2021" name="Elife">
        <title>Chloroplast acquisition without the gene transfer in kleptoplastic sea slugs, Plakobranchus ocellatus.</title>
        <authorList>
            <person name="Maeda T."/>
            <person name="Takahashi S."/>
            <person name="Yoshida T."/>
            <person name="Shimamura S."/>
            <person name="Takaki Y."/>
            <person name="Nagai Y."/>
            <person name="Toyoda A."/>
            <person name="Suzuki Y."/>
            <person name="Arimoto A."/>
            <person name="Ishii H."/>
            <person name="Satoh N."/>
            <person name="Nishiyama T."/>
            <person name="Hasebe M."/>
            <person name="Maruyama T."/>
            <person name="Minagawa J."/>
            <person name="Obokata J."/>
            <person name="Shigenobu S."/>
        </authorList>
    </citation>
    <scope>NUCLEOTIDE SEQUENCE [LARGE SCALE GENOMIC DNA]</scope>
</reference>
<dbReference type="InterPro" id="IPR041577">
    <property type="entry name" value="RT_RNaseH_2"/>
</dbReference>
<dbReference type="InterPro" id="IPR043502">
    <property type="entry name" value="DNA/RNA_pol_sf"/>
</dbReference>
<dbReference type="InterPro" id="IPR043128">
    <property type="entry name" value="Rev_trsase/Diguanyl_cyclase"/>
</dbReference>
<dbReference type="PANTHER" id="PTHR33064">
    <property type="entry name" value="POL PROTEIN"/>
    <property type="match status" value="1"/>
</dbReference>
<dbReference type="AlphaFoldDB" id="A0AAV4FQ04"/>
<dbReference type="EMBL" id="BMAT01000870">
    <property type="protein sequence ID" value="GFR74895.1"/>
    <property type="molecule type" value="Genomic_DNA"/>
</dbReference>
<dbReference type="InterPro" id="IPR051320">
    <property type="entry name" value="Viral_Replic_Matur_Polypro"/>
</dbReference>
<name>A0AAV4FQ04_9GAST</name>
<proteinExistence type="predicted"/>
<feature type="domain" description="Reverse transcriptase/retrotransposon-derived protein RNase H-like" evidence="1">
    <location>
        <begin position="19"/>
        <end position="117"/>
    </location>
</feature>
<sequence>MAQPLTDLTKKSSPNKIAWIPECQQSFEGIKKALTAEPILRVPDPGKPFVVQSDALNKVIAGTLLKQHDGTLHPCFFASRRLLDRETNYAIIEKEMLAIVFAFLSFSKYLLIKPFSIQSDHAPLSFLKRNKT</sequence>
<evidence type="ECO:0000313" key="2">
    <source>
        <dbReference type="EMBL" id="GFR74895.1"/>
    </source>
</evidence>
<dbReference type="Pfam" id="PF17919">
    <property type="entry name" value="RT_RNaseH_2"/>
    <property type="match status" value="1"/>
</dbReference>
<dbReference type="SUPFAM" id="SSF56672">
    <property type="entry name" value="DNA/RNA polymerases"/>
    <property type="match status" value="1"/>
</dbReference>
<dbReference type="PANTHER" id="PTHR33064:SF29">
    <property type="entry name" value="PEPTIDASE A2 DOMAIN-CONTAINING PROTEIN-RELATED"/>
    <property type="match status" value="1"/>
</dbReference>
<evidence type="ECO:0000259" key="1">
    <source>
        <dbReference type="Pfam" id="PF17919"/>
    </source>
</evidence>
<dbReference type="Proteomes" id="UP000762676">
    <property type="component" value="Unassembled WGS sequence"/>
</dbReference>
<evidence type="ECO:0000313" key="3">
    <source>
        <dbReference type="Proteomes" id="UP000762676"/>
    </source>
</evidence>
<organism evidence="2 3">
    <name type="scientific">Elysia marginata</name>
    <dbReference type="NCBI Taxonomy" id="1093978"/>
    <lineage>
        <taxon>Eukaryota</taxon>
        <taxon>Metazoa</taxon>
        <taxon>Spiralia</taxon>
        <taxon>Lophotrochozoa</taxon>
        <taxon>Mollusca</taxon>
        <taxon>Gastropoda</taxon>
        <taxon>Heterobranchia</taxon>
        <taxon>Euthyneura</taxon>
        <taxon>Panpulmonata</taxon>
        <taxon>Sacoglossa</taxon>
        <taxon>Placobranchoidea</taxon>
        <taxon>Plakobranchidae</taxon>
        <taxon>Elysia</taxon>
    </lineage>
</organism>
<comment type="caution">
    <text evidence="2">The sequence shown here is derived from an EMBL/GenBank/DDBJ whole genome shotgun (WGS) entry which is preliminary data.</text>
</comment>
<protein>
    <submittedName>
        <fullName evidence="2">Pol polyprotein</fullName>
    </submittedName>
</protein>
<dbReference type="Gene3D" id="3.30.70.270">
    <property type="match status" value="1"/>
</dbReference>
<keyword evidence="3" id="KW-1185">Reference proteome</keyword>
<gene>
    <name evidence="2" type="ORF">ElyMa_000441200</name>
</gene>
<accession>A0AAV4FQ04</accession>